<evidence type="ECO:0000256" key="1">
    <source>
        <dbReference type="SAM" id="Phobius"/>
    </source>
</evidence>
<reference evidence="2" key="1">
    <citation type="submission" date="2023-03" db="EMBL/GenBank/DDBJ databases">
        <title>Massive genome expansion in bonnet fungi (Mycena s.s.) driven by repeated elements and novel gene families across ecological guilds.</title>
        <authorList>
            <consortium name="Lawrence Berkeley National Laboratory"/>
            <person name="Harder C.B."/>
            <person name="Miyauchi S."/>
            <person name="Viragh M."/>
            <person name="Kuo A."/>
            <person name="Thoen E."/>
            <person name="Andreopoulos B."/>
            <person name="Lu D."/>
            <person name="Skrede I."/>
            <person name="Drula E."/>
            <person name="Henrissat B."/>
            <person name="Morin E."/>
            <person name="Kohler A."/>
            <person name="Barry K."/>
            <person name="LaButti K."/>
            <person name="Morin E."/>
            <person name="Salamov A."/>
            <person name="Lipzen A."/>
            <person name="Mereny Z."/>
            <person name="Hegedus B."/>
            <person name="Baldrian P."/>
            <person name="Stursova M."/>
            <person name="Weitz H."/>
            <person name="Taylor A."/>
            <person name="Grigoriev I.V."/>
            <person name="Nagy L.G."/>
            <person name="Martin F."/>
            <person name="Kauserud H."/>
        </authorList>
    </citation>
    <scope>NUCLEOTIDE SEQUENCE</scope>
    <source>
        <strain evidence="2">9284</strain>
    </source>
</reference>
<proteinExistence type="predicted"/>
<organism evidence="2 3">
    <name type="scientific">Roridomyces roridus</name>
    <dbReference type="NCBI Taxonomy" id="1738132"/>
    <lineage>
        <taxon>Eukaryota</taxon>
        <taxon>Fungi</taxon>
        <taxon>Dikarya</taxon>
        <taxon>Basidiomycota</taxon>
        <taxon>Agaricomycotina</taxon>
        <taxon>Agaricomycetes</taxon>
        <taxon>Agaricomycetidae</taxon>
        <taxon>Agaricales</taxon>
        <taxon>Marasmiineae</taxon>
        <taxon>Mycenaceae</taxon>
        <taxon>Roridomyces</taxon>
    </lineage>
</organism>
<sequence length="244" mass="27568">MPPVPSIPVGYATPDALETLSVSTFRICTHSVSTFFRAIRLIYMFTLLGLPVRYRQDMRHVEILPGNTEKAYQTYQRWIAEWNQMGTAAGILFGLLFTILQLPGASYDPVVRILVQLSMVCLFFGALFALLFSIRFGRVICERERFELVLHGTSNGFWNPWIALSMPLAWIIWGVFYFALLVLAFLWRSAADTSEPNTTIKTGPFLVKAIRPQVITSSIFALGTLYLGLIIATMHDNERHVAAE</sequence>
<keyword evidence="1" id="KW-1133">Transmembrane helix</keyword>
<dbReference type="EMBL" id="JARKIF010000027">
    <property type="protein sequence ID" value="KAJ7614152.1"/>
    <property type="molecule type" value="Genomic_DNA"/>
</dbReference>
<evidence type="ECO:0000313" key="2">
    <source>
        <dbReference type="EMBL" id="KAJ7614152.1"/>
    </source>
</evidence>
<dbReference type="AlphaFoldDB" id="A0AAD7B8R5"/>
<feature type="transmembrane region" description="Helical" evidence="1">
    <location>
        <begin position="113"/>
        <end position="134"/>
    </location>
</feature>
<gene>
    <name evidence="2" type="ORF">FB45DRAFT_1036255</name>
</gene>
<keyword evidence="1" id="KW-0812">Transmembrane</keyword>
<feature type="transmembrane region" description="Helical" evidence="1">
    <location>
        <begin position="168"/>
        <end position="190"/>
    </location>
</feature>
<feature type="transmembrane region" description="Helical" evidence="1">
    <location>
        <begin position="210"/>
        <end position="232"/>
    </location>
</feature>
<feature type="transmembrane region" description="Helical" evidence="1">
    <location>
        <begin position="35"/>
        <end position="54"/>
    </location>
</feature>
<dbReference type="Proteomes" id="UP001221142">
    <property type="component" value="Unassembled WGS sequence"/>
</dbReference>
<comment type="caution">
    <text evidence="2">The sequence shown here is derived from an EMBL/GenBank/DDBJ whole genome shotgun (WGS) entry which is preliminary data.</text>
</comment>
<keyword evidence="1" id="KW-0472">Membrane</keyword>
<protein>
    <submittedName>
        <fullName evidence="2">Uncharacterized protein</fullName>
    </submittedName>
</protein>
<feature type="transmembrane region" description="Helical" evidence="1">
    <location>
        <begin position="85"/>
        <end position="107"/>
    </location>
</feature>
<evidence type="ECO:0000313" key="3">
    <source>
        <dbReference type="Proteomes" id="UP001221142"/>
    </source>
</evidence>
<accession>A0AAD7B8R5</accession>
<keyword evidence="3" id="KW-1185">Reference proteome</keyword>
<name>A0AAD7B8R5_9AGAR</name>